<evidence type="ECO:0000256" key="1">
    <source>
        <dbReference type="SAM" id="SignalP"/>
    </source>
</evidence>
<dbReference type="Pfam" id="PF01832">
    <property type="entry name" value="Glucosaminidase"/>
    <property type="match status" value="1"/>
</dbReference>
<dbReference type="Gene3D" id="1.10.530.10">
    <property type="match status" value="1"/>
</dbReference>
<dbReference type="AlphaFoldDB" id="A0A420WUV4"/>
<dbReference type="RefSeq" id="WP_121173540.1">
    <property type="nucleotide sequence ID" value="NZ_RBIN01000007.1"/>
</dbReference>
<dbReference type="PANTHER" id="PTHR40572">
    <property type="entry name" value="PROTEIN BAX"/>
    <property type="match status" value="1"/>
</dbReference>
<keyword evidence="4" id="KW-1185">Reference proteome</keyword>
<dbReference type="PANTHER" id="PTHR40572:SF1">
    <property type="entry name" value="PROTEIN BAX"/>
    <property type="match status" value="1"/>
</dbReference>
<name>A0A420WUV4_9GAMM</name>
<evidence type="ECO:0000313" key="4">
    <source>
        <dbReference type="Proteomes" id="UP000281975"/>
    </source>
</evidence>
<dbReference type="NCBIfam" id="NF007681">
    <property type="entry name" value="PRK10356.1"/>
    <property type="match status" value="1"/>
</dbReference>
<organism evidence="3 4">
    <name type="scientific">Kushneria sinocarnis</name>
    <dbReference type="NCBI Taxonomy" id="595502"/>
    <lineage>
        <taxon>Bacteria</taxon>
        <taxon>Pseudomonadati</taxon>
        <taxon>Pseudomonadota</taxon>
        <taxon>Gammaproteobacteria</taxon>
        <taxon>Oceanospirillales</taxon>
        <taxon>Halomonadaceae</taxon>
        <taxon>Kushneria</taxon>
    </lineage>
</organism>
<sequence length="255" mass="28439">MSKASCVRALVLALIATAICLSAGVGQSRASDADMQMPDLREHQAGPARKIAFFSLMIPLIEQQNAEIEQNRQWLQTMRRQGRWSAGERRRLAALCSRYRMGGAVPAAIDWPQLLERVDTIPIQLVLIQAVEESGWGTSRFAREGNNLFGLRCFGTACGMAQRGSDRRYQSFDSVGEAVRAYLDNLNTHRSYARLRHKRAELRRQHRSVTALALIPELKGYSIRGEAYLAALESLLHSNASLIERLRSDAVASLS</sequence>
<gene>
    <name evidence="3" type="ORF">C7446_2635</name>
</gene>
<proteinExistence type="predicted"/>
<evidence type="ECO:0000259" key="2">
    <source>
        <dbReference type="Pfam" id="PF01832"/>
    </source>
</evidence>
<evidence type="ECO:0000313" key="3">
    <source>
        <dbReference type="EMBL" id="RKQ97213.1"/>
    </source>
</evidence>
<protein>
    <submittedName>
        <fullName evidence="3">Bax protein</fullName>
    </submittedName>
</protein>
<comment type="caution">
    <text evidence="3">The sequence shown here is derived from an EMBL/GenBank/DDBJ whole genome shotgun (WGS) entry which is preliminary data.</text>
</comment>
<feature type="chain" id="PRO_5019453692" evidence="1">
    <location>
        <begin position="24"/>
        <end position="255"/>
    </location>
</feature>
<dbReference type="OrthoDB" id="9788155at2"/>
<dbReference type="InterPro" id="IPR002901">
    <property type="entry name" value="MGlyc_endo_b_GlcNAc-like_dom"/>
</dbReference>
<keyword evidence="1" id="KW-0732">Signal</keyword>
<accession>A0A420WUV4</accession>
<feature type="domain" description="Mannosyl-glycoprotein endo-beta-N-acetylglucosamidase-like" evidence="2">
    <location>
        <begin position="116"/>
        <end position="198"/>
    </location>
</feature>
<feature type="signal peptide" evidence="1">
    <location>
        <begin position="1"/>
        <end position="23"/>
    </location>
</feature>
<dbReference type="InterPro" id="IPR053195">
    <property type="entry name" value="Bax-like"/>
</dbReference>
<dbReference type="GO" id="GO:0004040">
    <property type="term" value="F:amidase activity"/>
    <property type="evidence" value="ECO:0007669"/>
    <property type="project" value="InterPro"/>
</dbReference>
<dbReference type="Proteomes" id="UP000281975">
    <property type="component" value="Unassembled WGS sequence"/>
</dbReference>
<dbReference type="EMBL" id="RBIN01000007">
    <property type="protein sequence ID" value="RKQ97213.1"/>
    <property type="molecule type" value="Genomic_DNA"/>
</dbReference>
<reference evidence="3 4" key="1">
    <citation type="submission" date="2018-10" db="EMBL/GenBank/DDBJ databases">
        <title>Genomic Encyclopedia of Type Strains, Phase IV (KMG-IV): sequencing the most valuable type-strain genomes for metagenomic binning, comparative biology and taxonomic classification.</title>
        <authorList>
            <person name="Goeker M."/>
        </authorList>
    </citation>
    <scope>NUCLEOTIDE SEQUENCE [LARGE SCALE GENOMIC DNA]</scope>
    <source>
        <strain evidence="3 4">DSM 23229</strain>
    </source>
</reference>